<evidence type="ECO:0000256" key="3">
    <source>
        <dbReference type="ARBA" id="ARBA00022729"/>
    </source>
</evidence>
<dbReference type="Gene3D" id="3.40.190.170">
    <property type="entry name" value="Bacterial extracellular solute-binding protein, family 7"/>
    <property type="match status" value="1"/>
</dbReference>
<dbReference type="GO" id="GO:0055085">
    <property type="term" value="P:transmembrane transport"/>
    <property type="evidence" value="ECO:0007669"/>
    <property type="project" value="InterPro"/>
</dbReference>
<dbReference type="AlphaFoldDB" id="A0A7X4H7S7"/>
<dbReference type="InterPro" id="IPR018389">
    <property type="entry name" value="DctP_fam"/>
</dbReference>
<evidence type="ECO:0000256" key="4">
    <source>
        <dbReference type="SAM" id="SignalP"/>
    </source>
</evidence>
<evidence type="ECO:0000256" key="1">
    <source>
        <dbReference type="ARBA" id="ARBA00009023"/>
    </source>
</evidence>
<keyword evidence="2" id="KW-0813">Transport</keyword>
<gene>
    <name evidence="5" type="ORF">GTP77_03005</name>
</gene>
<dbReference type="NCBIfam" id="NF037995">
    <property type="entry name" value="TRAP_S1"/>
    <property type="match status" value="1"/>
</dbReference>
<evidence type="ECO:0000256" key="2">
    <source>
        <dbReference type="ARBA" id="ARBA00022448"/>
    </source>
</evidence>
<dbReference type="PROSITE" id="PS51318">
    <property type="entry name" value="TAT"/>
    <property type="match status" value="1"/>
</dbReference>
<feature type="chain" id="PRO_5031078193" evidence="4">
    <location>
        <begin position="37"/>
        <end position="347"/>
    </location>
</feature>
<organism evidence="5 6">
    <name type="scientific">Pseudoduganella aquatica</name>
    <dbReference type="NCBI Taxonomy" id="2660641"/>
    <lineage>
        <taxon>Bacteria</taxon>
        <taxon>Pseudomonadati</taxon>
        <taxon>Pseudomonadota</taxon>
        <taxon>Betaproteobacteria</taxon>
        <taxon>Burkholderiales</taxon>
        <taxon>Oxalobacteraceae</taxon>
        <taxon>Telluria group</taxon>
        <taxon>Pseudoduganella</taxon>
    </lineage>
</organism>
<dbReference type="Proteomes" id="UP000450676">
    <property type="component" value="Unassembled WGS sequence"/>
</dbReference>
<evidence type="ECO:0000313" key="5">
    <source>
        <dbReference type="EMBL" id="MYN06299.1"/>
    </source>
</evidence>
<name>A0A7X4H7S7_9BURK</name>
<dbReference type="EMBL" id="WWCU01000002">
    <property type="protein sequence ID" value="MYN06299.1"/>
    <property type="molecule type" value="Genomic_DNA"/>
</dbReference>
<comment type="similarity">
    <text evidence="1">Belongs to the bacterial solute-binding protein 7 family.</text>
</comment>
<evidence type="ECO:0000313" key="6">
    <source>
        <dbReference type="Proteomes" id="UP000450676"/>
    </source>
</evidence>
<accession>A0A7X4H7S7</accession>
<dbReference type="InterPro" id="IPR038404">
    <property type="entry name" value="TRAP_DctP_sf"/>
</dbReference>
<dbReference type="Pfam" id="PF03480">
    <property type="entry name" value="DctP"/>
    <property type="match status" value="1"/>
</dbReference>
<keyword evidence="3 4" id="KW-0732">Signal</keyword>
<comment type="caution">
    <text evidence="5">The sequence shown here is derived from an EMBL/GenBank/DDBJ whole genome shotgun (WGS) entry which is preliminary data.</text>
</comment>
<dbReference type="CDD" id="cd13680">
    <property type="entry name" value="PBP2_TRAP_SBP_like_4"/>
    <property type="match status" value="1"/>
</dbReference>
<dbReference type="RefSeq" id="WP_161070675.1">
    <property type="nucleotide sequence ID" value="NZ_CP086370.1"/>
</dbReference>
<proteinExistence type="inferred from homology"/>
<dbReference type="PANTHER" id="PTHR33376">
    <property type="match status" value="1"/>
</dbReference>
<reference evidence="5 6" key="1">
    <citation type="submission" date="2019-12" db="EMBL/GenBank/DDBJ databases">
        <title>Novel species isolated from a subtropical stream in China.</title>
        <authorList>
            <person name="Lu H."/>
        </authorList>
    </citation>
    <scope>NUCLEOTIDE SEQUENCE [LARGE SCALE GENOMIC DNA]</scope>
    <source>
        <strain evidence="5 6">FT127W</strain>
    </source>
</reference>
<dbReference type="PANTHER" id="PTHR33376:SF7">
    <property type="entry name" value="C4-DICARBOXYLATE-BINDING PROTEIN DCTB"/>
    <property type="match status" value="1"/>
</dbReference>
<protein>
    <submittedName>
        <fullName evidence="5">C4-dicarboxylate ABC transporter</fullName>
    </submittedName>
</protein>
<sequence length="347" mass="37373">MTGMTRRTALSTLGKLGTVGALAGSPFLMSSAWAQATTLKISHQFPGGTLTEGDFRDRLTRMFAAEVEKRSKGALKFAIYPGSSLMKTNAQFSAMRKGALDLSLVPLSYAGGEVPEVNIGLMPGLVTSYEQGYSWKNAEVGKELARILYDKGIVVVSWIWQAGGVASRTKPVVEPEDAKGMKIRGGSREMDLILKAAGAAVVSLPSNEIYAAMQTGAMDAALTSSTSLISFRLEEVSKALTTGRGNAYWFMFEPLMMSRAVFDKLPKDQQATILAVGADMETFALKAAQEDDAQVAAVYQKSGAKVVDLNAATVKRWQAIARTTAWKDYGEKNENCAKLLKLAEKTL</sequence>
<keyword evidence="6" id="KW-1185">Reference proteome</keyword>
<dbReference type="GO" id="GO:0015740">
    <property type="term" value="P:C4-dicarboxylate transport"/>
    <property type="evidence" value="ECO:0007669"/>
    <property type="project" value="TreeGrafter"/>
</dbReference>
<feature type="signal peptide" evidence="4">
    <location>
        <begin position="1"/>
        <end position="36"/>
    </location>
</feature>
<dbReference type="InterPro" id="IPR006311">
    <property type="entry name" value="TAT_signal"/>
</dbReference>